<feature type="non-terminal residue" evidence="1">
    <location>
        <position position="1"/>
    </location>
</feature>
<feature type="non-terminal residue" evidence="1">
    <location>
        <position position="90"/>
    </location>
</feature>
<organism evidence="1 2">
    <name type="scientific">Cetraspora pellucida</name>
    <dbReference type="NCBI Taxonomy" id="1433469"/>
    <lineage>
        <taxon>Eukaryota</taxon>
        <taxon>Fungi</taxon>
        <taxon>Fungi incertae sedis</taxon>
        <taxon>Mucoromycota</taxon>
        <taxon>Glomeromycotina</taxon>
        <taxon>Glomeromycetes</taxon>
        <taxon>Diversisporales</taxon>
        <taxon>Gigasporaceae</taxon>
        <taxon>Cetraspora</taxon>
    </lineage>
</organism>
<dbReference type="EMBL" id="CAJVPW010072271">
    <property type="protein sequence ID" value="CAG8794265.1"/>
    <property type="molecule type" value="Genomic_DNA"/>
</dbReference>
<name>A0ACA9RH63_9GLOM</name>
<dbReference type="Proteomes" id="UP000789366">
    <property type="component" value="Unassembled WGS sequence"/>
</dbReference>
<accession>A0ACA9RH63</accession>
<proteinExistence type="predicted"/>
<sequence length="90" mass="10797">YSMEIPEDYADYFTHEYYIKFKCVATNSLDVNILISGFPVYCEFKINKVEENVDNNKIQKILNLITYFKYINFDILDRSDTSGKEFHFLR</sequence>
<protein>
    <submittedName>
        <fullName evidence="1">17138_t:CDS:1</fullName>
    </submittedName>
</protein>
<reference evidence="1" key="1">
    <citation type="submission" date="2021-06" db="EMBL/GenBank/DDBJ databases">
        <authorList>
            <person name="Kallberg Y."/>
            <person name="Tangrot J."/>
            <person name="Rosling A."/>
        </authorList>
    </citation>
    <scope>NUCLEOTIDE SEQUENCE</scope>
    <source>
        <strain evidence="1">28 12/20/2015</strain>
    </source>
</reference>
<keyword evidence="2" id="KW-1185">Reference proteome</keyword>
<gene>
    <name evidence="1" type="ORF">SPELUC_LOCUS17509</name>
</gene>
<comment type="caution">
    <text evidence="1">The sequence shown here is derived from an EMBL/GenBank/DDBJ whole genome shotgun (WGS) entry which is preliminary data.</text>
</comment>
<evidence type="ECO:0000313" key="2">
    <source>
        <dbReference type="Proteomes" id="UP000789366"/>
    </source>
</evidence>
<evidence type="ECO:0000313" key="1">
    <source>
        <dbReference type="EMBL" id="CAG8794265.1"/>
    </source>
</evidence>